<dbReference type="Proteomes" id="UP000264120">
    <property type="component" value="Plasmid unnamed1"/>
</dbReference>
<dbReference type="AlphaFoldDB" id="A0A347WGB4"/>
<sequence>MGVQLGRRYLLTFSTVISVVACPSLAAAATSQDDSVLALRREMLEMRRQMSAEIQQLRARVVRDEGPGALRPATLAKRQTQVARAAAQPAPWSGPLPVIGDVEGGDRPPRPRTDAETRTALSEGPIPSWAEFKAATTRDENVHIGGMSIGFPSGRPTIASDDKAYAFSVGLLAQEDIGGFMGAGPRGSEGKGNFSNLTENARRLRLYFAWRYKDWVVNLTPDFGSSSVDGSVSLFEANLNYTGIKHTTLTVGYFQPRSEEESAERSGAFEFLERPTIVDLVRNLAGGVARFSVGGEHYEDRWLVAAYFTGQKFGDRNKDTTIVDSQTGGVFRIAGRPYVSKDVDVYLGAGATSAFKVNQNSKGRTYTFSDNVEVPLGETSLLTSGALSDVAQIWAAGPELALRWRRFLLKGQYYHVGVQRGHETNAEQLPSLGFDGWYVAANYTLLGKGRAFNAKTAAFTTPGVVEDFDPFRNHWGALEISGRWSVTDLDGVASQGGAGINGDQQTVWEAGLNWYPTRHVKFMVDYDHFIVSRSKGVSGGYNVLGRDGNALVGRVQASF</sequence>
<reference evidence="3 4" key="1">
    <citation type="submission" date="2017-08" db="EMBL/GenBank/DDBJ databases">
        <title>Complete genome sequence of Gluconacetobacter saccharivorans CV1 isolated from Fermented Vinegar.</title>
        <authorList>
            <person name="Kim S.-Y."/>
        </authorList>
    </citation>
    <scope>NUCLEOTIDE SEQUENCE [LARGE SCALE GENOMIC DNA]</scope>
    <source>
        <strain evidence="3 4">CV1</strain>
        <plasmid evidence="3 4">unnamed1</plasmid>
    </source>
</reference>
<feature type="region of interest" description="Disordered" evidence="1">
    <location>
        <begin position="85"/>
        <end position="120"/>
    </location>
</feature>
<evidence type="ECO:0000256" key="1">
    <source>
        <dbReference type="SAM" id="MobiDB-lite"/>
    </source>
</evidence>
<evidence type="ECO:0000313" key="3">
    <source>
        <dbReference type="EMBL" id="AXY23907.1"/>
    </source>
</evidence>
<dbReference type="PROSITE" id="PS51257">
    <property type="entry name" value="PROKAR_LIPOPROTEIN"/>
    <property type="match status" value="1"/>
</dbReference>
<dbReference type="OrthoDB" id="7217987at2"/>
<feature type="chain" id="PRO_5016773916" evidence="2">
    <location>
        <begin position="29"/>
        <end position="559"/>
    </location>
</feature>
<dbReference type="KEGG" id="ksc:CD178_03163"/>
<gene>
    <name evidence="3" type="ORF">CD178_03163</name>
</gene>
<dbReference type="EMBL" id="CP023037">
    <property type="protein sequence ID" value="AXY23907.1"/>
    <property type="molecule type" value="Genomic_DNA"/>
</dbReference>
<geneLocation type="plasmid" evidence="3 4">
    <name>unnamed1</name>
</geneLocation>
<feature type="compositionally biased region" description="Basic and acidic residues" evidence="1">
    <location>
        <begin position="104"/>
        <end position="117"/>
    </location>
</feature>
<keyword evidence="3" id="KW-0614">Plasmid</keyword>
<protein>
    <submittedName>
        <fullName evidence="3">Phosphate-selective porin O and P</fullName>
    </submittedName>
</protein>
<name>A0A347WGB4_9PROT</name>
<dbReference type="Pfam" id="PF07396">
    <property type="entry name" value="Porin_O_P"/>
    <property type="match status" value="1"/>
</dbReference>
<organism evidence="3 4">
    <name type="scientific">Komagataeibacter saccharivorans</name>
    <dbReference type="NCBI Taxonomy" id="265959"/>
    <lineage>
        <taxon>Bacteria</taxon>
        <taxon>Pseudomonadati</taxon>
        <taxon>Pseudomonadota</taxon>
        <taxon>Alphaproteobacteria</taxon>
        <taxon>Acetobacterales</taxon>
        <taxon>Acetobacteraceae</taxon>
        <taxon>Komagataeibacter</taxon>
    </lineage>
</organism>
<proteinExistence type="predicted"/>
<evidence type="ECO:0000256" key="2">
    <source>
        <dbReference type="SAM" id="SignalP"/>
    </source>
</evidence>
<feature type="signal peptide" evidence="2">
    <location>
        <begin position="1"/>
        <end position="28"/>
    </location>
</feature>
<keyword evidence="4" id="KW-1185">Reference proteome</keyword>
<accession>A0A347WGB4</accession>
<dbReference type="InterPro" id="IPR010870">
    <property type="entry name" value="Porin_O/P"/>
</dbReference>
<dbReference type="Gene3D" id="2.40.160.10">
    <property type="entry name" value="Porin"/>
    <property type="match status" value="1"/>
</dbReference>
<keyword evidence="2" id="KW-0732">Signal</keyword>
<dbReference type="RefSeq" id="WP_118963812.1">
    <property type="nucleotide sequence ID" value="NZ_CALCQY010000042.1"/>
</dbReference>
<dbReference type="InterPro" id="IPR023614">
    <property type="entry name" value="Porin_dom_sf"/>
</dbReference>
<evidence type="ECO:0000313" key="4">
    <source>
        <dbReference type="Proteomes" id="UP000264120"/>
    </source>
</evidence>